<reference evidence="2 3" key="1">
    <citation type="submission" date="2018-08" db="EMBL/GenBank/DDBJ databases">
        <title>A genome reference for cultivated species of the human gut microbiota.</title>
        <authorList>
            <person name="Zou Y."/>
            <person name="Xue W."/>
            <person name="Luo G."/>
        </authorList>
    </citation>
    <scope>NUCLEOTIDE SEQUENCE [LARGE SCALE GENOMIC DNA]</scope>
    <source>
        <strain evidence="2 3">AF14-32</strain>
    </source>
</reference>
<dbReference type="InterPro" id="IPR027417">
    <property type="entry name" value="P-loop_NTPase"/>
</dbReference>
<gene>
    <name evidence="2" type="ORF">DWW10_23125</name>
</gene>
<dbReference type="SMART" id="SM00382">
    <property type="entry name" value="AAA"/>
    <property type="match status" value="1"/>
</dbReference>
<dbReference type="Proteomes" id="UP000283850">
    <property type="component" value="Unassembled WGS sequence"/>
</dbReference>
<name>A0A412XS21_9BACE</name>
<evidence type="ECO:0000259" key="1">
    <source>
        <dbReference type="SMART" id="SM00382"/>
    </source>
</evidence>
<dbReference type="InterPro" id="IPR025420">
    <property type="entry name" value="DUF4143"/>
</dbReference>
<dbReference type="AlphaFoldDB" id="A0A412XS21"/>
<dbReference type="PANTHER" id="PTHR33295">
    <property type="entry name" value="ATPASE"/>
    <property type="match status" value="1"/>
</dbReference>
<dbReference type="InterPro" id="IPR041682">
    <property type="entry name" value="AAA_14"/>
</dbReference>
<dbReference type="Pfam" id="PF13635">
    <property type="entry name" value="DUF4143"/>
    <property type="match status" value="1"/>
</dbReference>
<evidence type="ECO:0000313" key="2">
    <source>
        <dbReference type="EMBL" id="RGV48024.1"/>
    </source>
</evidence>
<dbReference type="SUPFAM" id="SSF52540">
    <property type="entry name" value="P-loop containing nucleoside triphosphate hydrolases"/>
    <property type="match status" value="1"/>
</dbReference>
<dbReference type="InterPro" id="IPR003593">
    <property type="entry name" value="AAA+_ATPase"/>
</dbReference>
<dbReference type="CDD" id="cd00009">
    <property type="entry name" value="AAA"/>
    <property type="match status" value="1"/>
</dbReference>
<feature type="domain" description="AAA+ ATPase" evidence="1">
    <location>
        <begin position="18"/>
        <end position="138"/>
    </location>
</feature>
<protein>
    <submittedName>
        <fullName evidence="2">DUF4143 domain-containing protein</fullName>
    </submittedName>
</protein>
<dbReference type="Gene3D" id="3.40.50.300">
    <property type="entry name" value="P-loop containing nucleotide triphosphate hydrolases"/>
    <property type="match status" value="1"/>
</dbReference>
<organism evidence="2 3">
    <name type="scientific">Bacteroides intestinalis</name>
    <dbReference type="NCBI Taxonomy" id="329854"/>
    <lineage>
        <taxon>Bacteria</taxon>
        <taxon>Pseudomonadati</taxon>
        <taxon>Bacteroidota</taxon>
        <taxon>Bacteroidia</taxon>
        <taxon>Bacteroidales</taxon>
        <taxon>Bacteroidaceae</taxon>
        <taxon>Bacteroides</taxon>
    </lineage>
</organism>
<sequence length="446" mass="50963">MFERDIFIRLREWASGEKHKPLILRGARQVGKTTVVHEFGKEFDDYLYLNLEREKDAAIFDGTGDVQEIMQAIYFLKRKQKREGRTLLFIDEIQCVPRAVALLRYFYEDMPEIYVIAAGSVLQSLLRQRISFPVGRVEYMSLRPCSFGEFLGAIGEGQIRDAVSQCALPSLLHEEVMRLFRQYTLIGGMPEVVAAYAEHRDIVRLESIYNSLLTGYNEDVEKYAVNRTQVEVIRLILERGWQMAGQTIKLGGFGASSYKAREVGEAFEAMEKAFLLELVYPVVSTEIPLVPALRRAPKLIWLDGGLVNYAAKIQQEVFDAKDLLDAWRGHIAEQWVAQELASFSGNIGYAKRNFWVRNTPSSIAEVDFVFQYGTRVVPIEVKAGHNAHLRSLHQYMEEASHDIAVRVWSGNYSVDEVKTNSGKIFRLVNLPFYYVGILPEVLKRLS</sequence>
<dbReference type="EMBL" id="QRZF01000026">
    <property type="protein sequence ID" value="RGV48024.1"/>
    <property type="molecule type" value="Genomic_DNA"/>
</dbReference>
<accession>A0A412XS21</accession>
<dbReference type="PANTHER" id="PTHR33295:SF7">
    <property type="entry name" value="ATPASE"/>
    <property type="match status" value="1"/>
</dbReference>
<dbReference type="Pfam" id="PF13173">
    <property type="entry name" value="AAA_14"/>
    <property type="match status" value="1"/>
</dbReference>
<proteinExistence type="predicted"/>
<dbReference type="RefSeq" id="WP_118422275.1">
    <property type="nucleotide sequence ID" value="NZ_QRZF01000026.1"/>
</dbReference>
<evidence type="ECO:0000313" key="3">
    <source>
        <dbReference type="Proteomes" id="UP000283850"/>
    </source>
</evidence>
<comment type="caution">
    <text evidence="2">The sequence shown here is derived from an EMBL/GenBank/DDBJ whole genome shotgun (WGS) entry which is preliminary data.</text>
</comment>